<dbReference type="RefSeq" id="XP_001749987.1">
    <property type="nucleotide sequence ID" value="XM_001749935.1"/>
</dbReference>
<dbReference type="InterPro" id="IPR011333">
    <property type="entry name" value="SKP1/BTB/POZ_sf"/>
</dbReference>
<evidence type="ECO:0000259" key="1">
    <source>
        <dbReference type="Pfam" id="PF02214"/>
    </source>
</evidence>
<evidence type="ECO:0000313" key="3">
    <source>
        <dbReference type="Proteomes" id="UP000001357"/>
    </source>
</evidence>
<dbReference type="EMBL" id="CH991576">
    <property type="protein sequence ID" value="EDQ85162.1"/>
    <property type="molecule type" value="Genomic_DNA"/>
</dbReference>
<evidence type="ECO:0000313" key="2">
    <source>
        <dbReference type="EMBL" id="EDQ85162.1"/>
    </source>
</evidence>
<dbReference type="Gene3D" id="3.30.710.10">
    <property type="entry name" value="Potassium Channel Kv1.1, Chain A"/>
    <property type="match status" value="1"/>
</dbReference>
<sequence>MLMATLRLNPGHALHYRMPGLGQFGVTHAESRENEPPHVFIDRDGAQFPAILQFLRAGSVPLNAQTASMVPLFLEADYFGLENMKAVLSAFYPGLARWATQGRDQHLDGLDLTLLTLAGLTLTNVVSLRNCLLDGVDMQDATLLSTDLSSSHMLKTRLSGITLRSAILSDAIIQDVSFEGGLLDRISFDRATLENCEFLGMRGMTRVTMSKARLKRCRFDCVSAVGLQYVTAEDCDLRSLALRAPLVLGAYFVRCQLPSCLTDCTDRFTADDCTFGPPDAEVAAEAAEVA</sequence>
<dbReference type="KEGG" id="mbr:MONBRDRAFT_12138"/>
<dbReference type="eggNOG" id="KOG1665">
    <property type="taxonomic scope" value="Eukaryota"/>
</dbReference>
<feature type="domain" description="Potassium channel tetramerisation-type BTB" evidence="1">
    <location>
        <begin position="29"/>
        <end position="84"/>
    </location>
</feature>
<dbReference type="GeneID" id="5895285"/>
<reference evidence="2 3" key="1">
    <citation type="journal article" date="2008" name="Nature">
        <title>The genome of the choanoflagellate Monosiga brevicollis and the origin of metazoans.</title>
        <authorList>
            <consortium name="JGI Sequencing"/>
            <person name="King N."/>
            <person name="Westbrook M.J."/>
            <person name="Young S.L."/>
            <person name="Kuo A."/>
            <person name="Abedin M."/>
            <person name="Chapman J."/>
            <person name="Fairclough S."/>
            <person name="Hellsten U."/>
            <person name="Isogai Y."/>
            <person name="Letunic I."/>
            <person name="Marr M."/>
            <person name="Pincus D."/>
            <person name="Putnam N."/>
            <person name="Rokas A."/>
            <person name="Wright K.J."/>
            <person name="Zuzow R."/>
            <person name="Dirks W."/>
            <person name="Good M."/>
            <person name="Goodstein D."/>
            <person name="Lemons D."/>
            <person name="Li W."/>
            <person name="Lyons J.B."/>
            <person name="Morris A."/>
            <person name="Nichols S."/>
            <person name="Richter D.J."/>
            <person name="Salamov A."/>
            <person name="Bork P."/>
            <person name="Lim W.A."/>
            <person name="Manning G."/>
            <person name="Miller W.T."/>
            <person name="McGinnis W."/>
            <person name="Shapiro H."/>
            <person name="Tjian R."/>
            <person name="Grigoriev I.V."/>
            <person name="Rokhsar D."/>
        </authorList>
    </citation>
    <scope>NUCLEOTIDE SEQUENCE [LARGE SCALE GENOMIC DNA]</scope>
    <source>
        <strain evidence="3">MX1 / ATCC 50154</strain>
    </source>
</reference>
<dbReference type="Pfam" id="PF00805">
    <property type="entry name" value="Pentapeptide"/>
    <property type="match status" value="1"/>
</dbReference>
<dbReference type="InterPro" id="IPR051082">
    <property type="entry name" value="Pentapeptide-BTB/POZ_domain"/>
</dbReference>
<keyword evidence="3" id="KW-1185">Reference proteome</keyword>
<proteinExistence type="predicted"/>
<dbReference type="GO" id="GO:0051260">
    <property type="term" value="P:protein homooligomerization"/>
    <property type="evidence" value="ECO:0007669"/>
    <property type="project" value="InterPro"/>
</dbReference>
<dbReference type="AlphaFoldDB" id="A9VBC1"/>
<protein>
    <recommendedName>
        <fullName evidence="1">Potassium channel tetramerisation-type BTB domain-containing protein</fullName>
    </recommendedName>
</protein>
<dbReference type="Gene3D" id="2.160.20.80">
    <property type="entry name" value="E3 ubiquitin-protein ligase SopA"/>
    <property type="match status" value="1"/>
</dbReference>
<accession>A9VBC1</accession>
<dbReference type="InterPro" id="IPR001646">
    <property type="entry name" value="5peptide_repeat"/>
</dbReference>
<dbReference type="Pfam" id="PF02214">
    <property type="entry name" value="BTB_2"/>
    <property type="match status" value="1"/>
</dbReference>
<gene>
    <name evidence="2" type="ORF">MONBRDRAFT_12138</name>
</gene>
<dbReference type="InParanoid" id="A9VBC1"/>
<organism evidence="2 3">
    <name type="scientific">Monosiga brevicollis</name>
    <name type="common">Choanoflagellate</name>
    <dbReference type="NCBI Taxonomy" id="81824"/>
    <lineage>
        <taxon>Eukaryota</taxon>
        <taxon>Choanoflagellata</taxon>
        <taxon>Craspedida</taxon>
        <taxon>Salpingoecidae</taxon>
        <taxon>Monosiga</taxon>
    </lineage>
</organism>
<dbReference type="PANTHER" id="PTHR14136:SF17">
    <property type="entry name" value="BTB_POZ DOMAIN-CONTAINING PROTEIN KCTD9"/>
    <property type="match status" value="1"/>
</dbReference>
<dbReference type="SUPFAM" id="SSF141571">
    <property type="entry name" value="Pentapeptide repeat-like"/>
    <property type="match status" value="1"/>
</dbReference>
<name>A9VBC1_MONBE</name>
<dbReference type="InterPro" id="IPR003131">
    <property type="entry name" value="T1-type_BTB"/>
</dbReference>
<dbReference type="PANTHER" id="PTHR14136">
    <property type="entry name" value="BTB_POZ DOMAIN-CONTAINING PROTEIN KCTD9"/>
    <property type="match status" value="1"/>
</dbReference>
<dbReference type="Proteomes" id="UP000001357">
    <property type="component" value="Unassembled WGS sequence"/>
</dbReference>
<dbReference type="SUPFAM" id="SSF54695">
    <property type="entry name" value="POZ domain"/>
    <property type="match status" value="1"/>
</dbReference>